<feature type="transmembrane region" description="Helical" evidence="6">
    <location>
        <begin position="60"/>
        <end position="83"/>
    </location>
</feature>
<dbReference type="GO" id="GO:0005886">
    <property type="term" value="C:plasma membrane"/>
    <property type="evidence" value="ECO:0007669"/>
    <property type="project" value="UniProtKB-SubCell"/>
</dbReference>
<accession>A0A2S0KDH2</accession>
<dbReference type="PANTHER" id="PTHR36115">
    <property type="entry name" value="PROLINE-RICH ANTIGEN HOMOLOG-RELATED"/>
    <property type="match status" value="1"/>
</dbReference>
<dbReference type="AlphaFoldDB" id="A0A2S0KDH2"/>
<dbReference type="InterPro" id="IPR010432">
    <property type="entry name" value="RDD"/>
</dbReference>
<gene>
    <name evidence="8" type="ORF">C6V83_05005</name>
</gene>
<feature type="transmembrane region" description="Helical" evidence="6">
    <location>
        <begin position="21"/>
        <end position="48"/>
    </location>
</feature>
<feature type="domain" description="RDD" evidence="7">
    <location>
        <begin position="15"/>
        <end position="140"/>
    </location>
</feature>
<evidence type="ECO:0000259" key="7">
    <source>
        <dbReference type="Pfam" id="PF06271"/>
    </source>
</evidence>
<dbReference type="PANTHER" id="PTHR36115:SF4">
    <property type="entry name" value="MEMBRANE PROTEIN"/>
    <property type="match status" value="1"/>
</dbReference>
<dbReference type="KEGG" id="git:C6V83_05005"/>
<evidence type="ECO:0000256" key="1">
    <source>
        <dbReference type="ARBA" id="ARBA00004651"/>
    </source>
</evidence>
<keyword evidence="4 6" id="KW-1133">Transmembrane helix</keyword>
<reference evidence="8 9" key="1">
    <citation type="submission" date="2018-03" db="EMBL/GenBank/DDBJ databases">
        <title>Characteristics and genome of n-alkane degrading marine bacteria Gordonia iterans isolated from crude oil contaminated in Tae-an, South Korea.</title>
        <authorList>
            <person name="Lee S.-S."/>
            <person name="Kim H."/>
        </authorList>
    </citation>
    <scope>NUCLEOTIDE SEQUENCE [LARGE SCALE GENOMIC DNA]</scope>
    <source>
        <strain evidence="8 9">Co17</strain>
    </source>
</reference>
<dbReference type="OrthoDB" id="5245023at2"/>
<dbReference type="Pfam" id="PF06271">
    <property type="entry name" value="RDD"/>
    <property type="match status" value="1"/>
</dbReference>
<evidence type="ECO:0000256" key="3">
    <source>
        <dbReference type="ARBA" id="ARBA00022692"/>
    </source>
</evidence>
<dbReference type="InterPro" id="IPR051791">
    <property type="entry name" value="Pra-immunoreactive"/>
</dbReference>
<evidence type="ECO:0000256" key="5">
    <source>
        <dbReference type="ARBA" id="ARBA00023136"/>
    </source>
</evidence>
<keyword evidence="3 6" id="KW-0812">Transmembrane</keyword>
<evidence type="ECO:0000313" key="9">
    <source>
        <dbReference type="Proteomes" id="UP000239814"/>
    </source>
</evidence>
<evidence type="ECO:0000256" key="6">
    <source>
        <dbReference type="SAM" id="Phobius"/>
    </source>
</evidence>
<dbReference type="RefSeq" id="WP_105941463.1">
    <property type="nucleotide sequence ID" value="NZ_CP027433.1"/>
</dbReference>
<keyword evidence="5 6" id="KW-0472">Membrane</keyword>
<proteinExistence type="predicted"/>
<evidence type="ECO:0000313" key="8">
    <source>
        <dbReference type="EMBL" id="AVL99728.1"/>
    </source>
</evidence>
<sequence>MTPEPEPRVAALRSAGIVSRVIAALIDVATVFGFQVGLYLVVVLFRLALDVRALLAPDGAWIWGTSTYFLLAVVYLTVSWSAFGRTVGQLIMGLGVISRRSGDNPRFVVALGRAVFCAVFPIGLLWVVISARRWSVQDIVCFTRVVYTHEVLPEPSVVHHVRGGT</sequence>
<evidence type="ECO:0000256" key="4">
    <source>
        <dbReference type="ARBA" id="ARBA00022989"/>
    </source>
</evidence>
<dbReference type="Proteomes" id="UP000239814">
    <property type="component" value="Chromosome"/>
</dbReference>
<keyword evidence="9" id="KW-1185">Reference proteome</keyword>
<feature type="transmembrane region" description="Helical" evidence="6">
    <location>
        <begin position="107"/>
        <end position="129"/>
    </location>
</feature>
<name>A0A2S0KDH2_9ACTN</name>
<organism evidence="8 9">
    <name type="scientific">Gordonia iterans</name>
    <dbReference type="NCBI Taxonomy" id="1004901"/>
    <lineage>
        <taxon>Bacteria</taxon>
        <taxon>Bacillati</taxon>
        <taxon>Actinomycetota</taxon>
        <taxon>Actinomycetes</taxon>
        <taxon>Mycobacteriales</taxon>
        <taxon>Gordoniaceae</taxon>
        <taxon>Gordonia</taxon>
    </lineage>
</organism>
<dbReference type="EMBL" id="CP027433">
    <property type="protein sequence ID" value="AVL99728.1"/>
    <property type="molecule type" value="Genomic_DNA"/>
</dbReference>
<comment type="subcellular location">
    <subcellularLocation>
        <location evidence="1">Cell membrane</location>
        <topology evidence="1">Multi-pass membrane protein</topology>
    </subcellularLocation>
</comment>
<evidence type="ECO:0000256" key="2">
    <source>
        <dbReference type="ARBA" id="ARBA00022475"/>
    </source>
</evidence>
<keyword evidence="2" id="KW-1003">Cell membrane</keyword>
<protein>
    <recommendedName>
        <fullName evidence="7">RDD domain-containing protein</fullName>
    </recommendedName>
</protein>